<evidence type="ECO:0000256" key="1">
    <source>
        <dbReference type="ARBA" id="ARBA00023015"/>
    </source>
</evidence>
<dbReference type="Gene3D" id="1.10.10.10">
    <property type="entry name" value="Winged helix-like DNA-binding domain superfamily/Winged helix DNA-binding domain"/>
    <property type="match status" value="1"/>
</dbReference>
<dbReference type="PANTHER" id="PTHR33204:SF18">
    <property type="entry name" value="TRANSCRIPTIONAL REGULATORY PROTEIN"/>
    <property type="match status" value="1"/>
</dbReference>
<keyword evidence="1" id="KW-0805">Transcription regulation</keyword>
<reference evidence="6" key="1">
    <citation type="journal article" date="2019" name="Int. J. Syst. Evol. Microbiol.">
        <title>The Global Catalogue of Microorganisms (GCM) 10K type strain sequencing project: providing services to taxonomists for standard genome sequencing and annotation.</title>
        <authorList>
            <consortium name="The Broad Institute Genomics Platform"/>
            <consortium name="The Broad Institute Genome Sequencing Center for Infectious Disease"/>
            <person name="Wu L."/>
            <person name="Ma J."/>
        </authorList>
    </citation>
    <scope>NUCLEOTIDE SEQUENCE [LARGE SCALE GENOMIC DNA]</scope>
    <source>
        <strain evidence="6">JCM 17939</strain>
    </source>
</reference>
<dbReference type="InterPro" id="IPR036388">
    <property type="entry name" value="WH-like_DNA-bd_sf"/>
</dbReference>
<name>A0ABP8UE04_9ACTN</name>
<accession>A0ABP8UE04</accession>
<evidence type="ECO:0000256" key="3">
    <source>
        <dbReference type="ARBA" id="ARBA00023163"/>
    </source>
</evidence>
<feature type="domain" description="HTH hxlR-type" evidence="4">
    <location>
        <begin position="11"/>
        <end position="108"/>
    </location>
</feature>
<dbReference type="PROSITE" id="PS51118">
    <property type="entry name" value="HTH_HXLR"/>
    <property type="match status" value="1"/>
</dbReference>
<dbReference type="RefSeq" id="WP_345432492.1">
    <property type="nucleotide sequence ID" value="NZ_BAABHK010000005.1"/>
</dbReference>
<keyword evidence="6" id="KW-1185">Reference proteome</keyword>
<keyword evidence="3" id="KW-0804">Transcription</keyword>
<gene>
    <name evidence="5" type="ORF">GCM10023196_040760</name>
</gene>
<dbReference type="EMBL" id="BAABHK010000005">
    <property type="protein sequence ID" value="GAA4627654.1"/>
    <property type="molecule type" value="Genomic_DNA"/>
</dbReference>
<dbReference type="SUPFAM" id="SSF46785">
    <property type="entry name" value="Winged helix' DNA-binding domain"/>
    <property type="match status" value="1"/>
</dbReference>
<comment type="caution">
    <text evidence="5">The sequence shown here is derived from an EMBL/GenBank/DDBJ whole genome shotgun (WGS) entry which is preliminary data.</text>
</comment>
<dbReference type="Proteomes" id="UP001501442">
    <property type="component" value="Unassembled WGS sequence"/>
</dbReference>
<dbReference type="Pfam" id="PF01638">
    <property type="entry name" value="HxlR"/>
    <property type="match status" value="1"/>
</dbReference>
<keyword evidence="2" id="KW-0238">DNA-binding</keyword>
<sequence length="186" mass="20546">MLPSTYENQDCSLARALEVVGERWTLLVMRDAFYGVRRFNDFSAHLDAPRTVLSTRLSALVHAGLLERRPDPEHGGRHLYEVTAKGKTLWPPLYALRAWGEAHAADDRESRRVFTHVACGEPLDFTARCATCGVVPEPQDVMVIPVGTPEEGARTDPVAMGLREPHRLLDPLPAGSVPASKRLTAE</sequence>
<dbReference type="InterPro" id="IPR036390">
    <property type="entry name" value="WH_DNA-bd_sf"/>
</dbReference>
<evidence type="ECO:0000313" key="6">
    <source>
        <dbReference type="Proteomes" id="UP001501442"/>
    </source>
</evidence>
<evidence type="ECO:0000256" key="2">
    <source>
        <dbReference type="ARBA" id="ARBA00023125"/>
    </source>
</evidence>
<evidence type="ECO:0000259" key="4">
    <source>
        <dbReference type="PROSITE" id="PS51118"/>
    </source>
</evidence>
<evidence type="ECO:0000313" key="5">
    <source>
        <dbReference type="EMBL" id="GAA4627654.1"/>
    </source>
</evidence>
<organism evidence="5 6">
    <name type="scientific">Actinoallomurus vinaceus</name>
    <dbReference type="NCBI Taxonomy" id="1080074"/>
    <lineage>
        <taxon>Bacteria</taxon>
        <taxon>Bacillati</taxon>
        <taxon>Actinomycetota</taxon>
        <taxon>Actinomycetes</taxon>
        <taxon>Streptosporangiales</taxon>
        <taxon>Thermomonosporaceae</taxon>
        <taxon>Actinoallomurus</taxon>
    </lineage>
</organism>
<protein>
    <submittedName>
        <fullName evidence="5">Helix-turn-helix domain-containing protein</fullName>
    </submittedName>
</protein>
<proteinExistence type="predicted"/>
<dbReference type="InterPro" id="IPR002577">
    <property type="entry name" value="HTH_HxlR"/>
</dbReference>
<dbReference type="PANTHER" id="PTHR33204">
    <property type="entry name" value="TRANSCRIPTIONAL REGULATOR, MARR FAMILY"/>
    <property type="match status" value="1"/>
</dbReference>